<dbReference type="InterPro" id="IPR027417">
    <property type="entry name" value="P-loop_NTPase"/>
</dbReference>
<dbReference type="SUPFAM" id="SSF52540">
    <property type="entry name" value="P-loop containing nucleoside triphosphate hydrolases"/>
    <property type="match status" value="1"/>
</dbReference>
<feature type="domain" description="ABC transporter" evidence="1">
    <location>
        <begin position="45"/>
        <end position="93"/>
    </location>
</feature>
<evidence type="ECO:0000259" key="1">
    <source>
        <dbReference type="Pfam" id="PF00005"/>
    </source>
</evidence>
<protein>
    <submittedName>
        <fullName evidence="2">AAA family ATPase</fullName>
    </submittedName>
</protein>
<keyword evidence="3" id="KW-1185">Reference proteome</keyword>
<accession>A0ABP6N4Q5</accession>
<dbReference type="Pfam" id="PF00005">
    <property type="entry name" value="ABC_tran"/>
    <property type="match status" value="1"/>
</dbReference>
<comment type="caution">
    <text evidence="2">The sequence shown here is derived from an EMBL/GenBank/DDBJ whole genome shotgun (WGS) entry which is preliminary data.</text>
</comment>
<gene>
    <name evidence="2" type="ORF">GCM10010466_29020</name>
</gene>
<dbReference type="EMBL" id="BAAAUT010000021">
    <property type="protein sequence ID" value="GAA3136418.1"/>
    <property type="molecule type" value="Genomic_DNA"/>
</dbReference>
<evidence type="ECO:0000313" key="2">
    <source>
        <dbReference type="EMBL" id="GAA3136418.1"/>
    </source>
</evidence>
<organism evidence="2 3">
    <name type="scientific">Planomonospora alba</name>
    <dbReference type="NCBI Taxonomy" id="161354"/>
    <lineage>
        <taxon>Bacteria</taxon>
        <taxon>Bacillati</taxon>
        <taxon>Actinomycetota</taxon>
        <taxon>Actinomycetes</taxon>
        <taxon>Streptosporangiales</taxon>
        <taxon>Streptosporangiaceae</taxon>
        <taxon>Planomonospora</taxon>
    </lineage>
</organism>
<dbReference type="Gene3D" id="3.40.50.300">
    <property type="entry name" value="P-loop containing nucleotide triphosphate hydrolases"/>
    <property type="match status" value="1"/>
</dbReference>
<reference evidence="3" key="1">
    <citation type="journal article" date="2019" name="Int. J. Syst. Evol. Microbiol.">
        <title>The Global Catalogue of Microorganisms (GCM) 10K type strain sequencing project: providing services to taxonomists for standard genome sequencing and annotation.</title>
        <authorList>
            <consortium name="The Broad Institute Genomics Platform"/>
            <consortium name="The Broad Institute Genome Sequencing Center for Infectious Disease"/>
            <person name="Wu L."/>
            <person name="Ma J."/>
        </authorList>
    </citation>
    <scope>NUCLEOTIDE SEQUENCE [LARGE SCALE GENOMIC DNA]</scope>
    <source>
        <strain evidence="3">JCM 9373</strain>
    </source>
</reference>
<dbReference type="Proteomes" id="UP001500320">
    <property type="component" value="Unassembled WGS sequence"/>
</dbReference>
<sequence>MQAIGVPRPARRASQECAPVSPVPLPCEVHAMAATPACTPSVEDLTYPPGSLVLLTGLPGAGKSTLLDRLYGLRGDETGPVRAGGARVIDSRQSRAWWAPRLDALPRPLRTLVVHVTHMARISRAVLGGHSVVAHSRGTWPHILYGLALVARLGGTGLHLVLLDVDPEAARAGQLARGRVVAAPLFARHCRRWRALVARARTGALPPAASVTILDRPAAGLLRAIRFDGR</sequence>
<dbReference type="InterPro" id="IPR003439">
    <property type="entry name" value="ABC_transporter-like_ATP-bd"/>
</dbReference>
<proteinExistence type="predicted"/>
<evidence type="ECO:0000313" key="3">
    <source>
        <dbReference type="Proteomes" id="UP001500320"/>
    </source>
</evidence>
<name>A0ABP6N4Q5_9ACTN</name>